<dbReference type="InterPro" id="IPR036890">
    <property type="entry name" value="HATPase_C_sf"/>
</dbReference>
<keyword evidence="3 10" id="KW-0963">Cytoplasm</keyword>
<feature type="region of interest" description="C" evidence="10">
    <location>
        <begin position="572"/>
        <end position="642"/>
    </location>
</feature>
<evidence type="ECO:0000256" key="10">
    <source>
        <dbReference type="HAMAP-Rule" id="MF_00505"/>
    </source>
</evidence>
<feature type="domain" description="Histidine kinase/HSP90-like ATPase" evidence="12">
    <location>
        <begin position="38"/>
        <end position="199"/>
    </location>
</feature>
<feature type="binding site" evidence="11">
    <location>
        <position position="355"/>
    </location>
    <ligand>
        <name>ATP</name>
        <dbReference type="ChEBI" id="CHEBI:30616"/>
    </ligand>
</feature>
<evidence type="ECO:0000313" key="14">
    <source>
        <dbReference type="Proteomes" id="UP000262004"/>
    </source>
</evidence>
<dbReference type="GO" id="GO:0005737">
    <property type="term" value="C:cytoplasm"/>
    <property type="evidence" value="ECO:0007669"/>
    <property type="project" value="UniProtKB-SubCell"/>
</dbReference>
<dbReference type="GO" id="GO:0016887">
    <property type="term" value="F:ATP hydrolysis activity"/>
    <property type="evidence" value="ECO:0007669"/>
    <property type="project" value="InterPro"/>
</dbReference>
<feature type="binding site" evidence="11">
    <location>
        <begin position="133"/>
        <end position="138"/>
    </location>
    <ligand>
        <name>ATP</name>
        <dbReference type="ChEBI" id="CHEBI:30616"/>
    </ligand>
</feature>
<keyword evidence="5 10" id="KW-0067">ATP-binding</keyword>
<dbReference type="PANTHER" id="PTHR11528">
    <property type="entry name" value="HEAT SHOCK PROTEIN 90 FAMILY MEMBER"/>
    <property type="match status" value="1"/>
</dbReference>
<dbReference type="Gene3D" id="3.30.565.10">
    <property type="entry name" value="Histidine kinase-like ATPase, C-terminal domain"/>
    <property type="match status" value="1"/>
</dbReference>
<feature type="region of interest" description="A; substrate-binding" evidence="10">
    <location>
        <begin position="1"/>
        <end position="355"/>
    </location>
</feature>
<keyword evidence="7 10" id="KW-0143">Chaperone</keyword>
<feature type="binding site" evidence="11">
    <location>
        <begin position="111"/>
        <end position="112"/>
    </location>
    <ligand>
        <name>ATP</name>
        <dbReference type="ChEBI" id="CHEBI:30616"/>
    </ligand>
</feature>
<evidence type="ECO:0000256" key="2">
    <source>
        <dbReference type="ARBA" id="ARBA00008239"/>
    </source>
</evidence>
<evidence type="ECO:0000256" key="1">
    <source>
        <dbReference type="ARBA" id="ARBA00004496"/>
    </source>
</evidence>
<evidence type="ECO:0000256" key="6">
    <source>
        <dbReference type="ARBA" id="ARBA00023016"/>
    </source>
</evidence>
<dbReference type="FunFam" id="3.30.565.10:FF:000009">
    <property type="entry name" value="Molecular chaperone HtpG"/>
    <property type="match status" value="1"/>
</dbReference>
<organism evidence="13 14">
    <name type="scientific">Hydrogenophilus thermoluteolus</name>
    <name type="common">Pseudomonas hydrogenothermophila</name>
    <dbReference type="NCBI Taxonomy" id="297"/>
    <lineage>
        <taxon>Bacteria</taxon>
        <taxon>Pseudomonadati</taxon>
        <taxon>Pseudomonadota</taxon>
        <taxon>Hydrogenophilia</taxon>
        <taxon>Hydrogenophilales</taxon>
        <taxon>Hydrogenophilaceae</taxon>
        <taxon>Hydrogenophilus</taxon>
    </lineage>
</organism>
<evidence type="ECO:0000256" key="8">
    <source>
        <dbReference type="ARBA" id="ARBA00058590"/>
    </source>
</evidence>
<keyword evidence="4 10" id="KW-0547">Nucleotide-binding</keyword>
<dbReference type="Pfam" id="PF13589">
    <property type="entry name" value="HATPase_c_3"/>
    <property type="match status" value="1"/>
</dbReference>
<dbReference type="InterPro" id="IPR020568">
    <property type="entry name" value="Ribosomal_Su5_D2-typ_SF"/>
</dbReference>
<dbReference type="KEGG" id="htl:HPTL_1505"/>
<reference evidence="13 14" key="1">
    <citation type="submission" date="2018-04" db="EMBL/GenBank/DDBJ databases">
        <title>Complete genome sequence of Hydrogenophilus thermoluteolus TH-1.</title>
        <authorList>
            <person name="Arai H."/>
        </authorList>
    </citation>
    <scope>NUCLEOTIDE SEQUENCE [LARGE SCALE GENOMIC DNA]</scope>
    <source>
        <strain evidence="13 14">TH-1</strain>
    </source>
</reference>
<sequence>MNANETVTSQAQPAGKTLPFQAEVQELLHLVVHSLYSNPEIFLRELISNASDANDKLRFEAATNPELYEGSGELKIWVDYDKAAGTITVRDNGIGMSETEVIENLGTIARSGTKAFFRNLSGDAQKDSLLIGQFGVGFYSAFIVADSVTVRTRKAGLPPESGVEWRCTLSGDEASAYTVAPLTRAERGTEVILHLKEEARDFLSRWRLTELIHKYSEHILWPILMPKEEWDKEKGEYRRTGEWEQVNQGTALWARAKSEITDEEYRNFYRHVAHDFDEPLAWLHAKVEGKHEYTLLLYLPKHAPFDLWDPKPSHGVKLYVKRVFIMEDAERLLPHYLRFVRGVVDAADLPLNVSREMLQEAKALDAIRGGITKRVLGLLEQLAKNEPEKYATFWKTFGRVLKEGIGEDHANREKIAALLRFVSTASEGDEPTVSLDDYLARMKEGQTKIYYLTADSLAAARHSPHLELFKKKGIEVLLLTDRIDEWWTGYLTEYQGKPLVSVTRGADEIEALDDAEKTAVESAAKTHDATLKRLEEALKGKVKAVRPSARLTESPACLVVEEGGMTLHLKRILEAAGQKAPAVEPVLEVNVDHPLFARAASSEGDAFAEWAQLLYEEALLAEGGALEDPAGFVKRVNRLLVG</sequence>
<dbReference type="NCBIfam" id="NF003555">
    <property type="entry name" value="PRK05218.1"/>
    <property type="match status" value="1"/>
</dbReference>
<protein>
    <recommendedName>
        <fullName evidence="9 10">Chaperone protein HtpG</fullName>
    </recommendedName>
    <alternativeName>
        <fullName evidence="10">Heat shock protein HtpG</fullName>
    </alternativeName>
    <alternativeName>
        <fullName evidence="10">High temperature protein G</fullName>
    </alternativeName>
</protein>
<feature type="binding site" evidence="11">
    <location>
        <position position="91"/>
    </location>
    <ligand>
        <name>ATP</name>
        <dbReference type="ChEBI" id="CHEBI:30616"/>
    </ligand>
</feature>
<feature type="region of interest" description="B" evidence="10">
    <location>
        <begin position="356"/>
        <end position="571"/>
    </location>
</feature>
<name>A0A2Z6DZ31_HYDTE</name>
<evidence type="ECO:0000256" key="11">
    <source>
        <dbReference type="PIRSR" id="PIRSR002583-1"/>
    </source>
</evidence>
<dbReference type="HAMAP" id="MF_00505">
    <property type="entry name" value="HSP90"/>
    <property type="match status" value="1"/>
</dbReference>
<dbReference type="GO" id="GO:0005524">
    <property type="term" value="F:ATP binding"/>
    <property type="evidence" value="ECO:0007669"/>
    <property type="project" value="UniProtKB-UniRule"/>
</dbReference>
<evidence type="ECO:0000313" key="13">
    <source>
        <dbReference type="EMBL" id="BBD77767.1"/>
    </source>
</evidence>
<evidence type="ECO:0000256" key="9">
    <source>
        <dbReference type="ARBA" id="ARBA00070675"/>
    </source>
</evidence>
<dbReference type="SUPFAM" id="SSF54211">
    <property type="entry name" value="Ribosomal protein S5 domain 2-like"/>
    <property type="match status" value="1"/>
</dbReference>
<evidence type="ECO:0000259" key="12">
    <source>
        <dbReference type="SMART" id="SM00387"/>
    </source>
</evidence>
<evidence type="ECO:0000256" key="5">
    <source>
        <dbReference type="ARBA" id="ARBA00022840"/>
    </source>
</evidence>
<dbReference type="AlphaFoldDB" id="A0A2Z6DZ31"/>
<dbReference type="InterPro" id="IPR001404">
    <property type="entry name" value="Hsp90_fam"/>
</dbReference>
<dbReference type="Gene3D" id="3.40.50.11260">
    <property type="match status" value="1"/>
</dbReference>
<dbReference type="SUPFAM" id="SSF55874">
    <property type="entry name" value="ATPase domain of HSP90 chaperone/DNA topoisomerase II/histidine kinase"/>
    <property type="match status" value="1"/>
</dbReference>
<dbReference type="EMBL" id="AP018558">
    <property type="protein sequence ID" value="BBD77767.1"/>
    <property type="molecule type" value="Genomic_DNA"/>
</dbReference>
<feature type="binding site" evidence="11">
    <location>
        <position position="104"/>
    </location>
    <ligand>
        <name>ATP</name>
        <dbReference type="ChEBI" id="CHEBI:30616"/>
    </ligand>
</feature>
<dbReference type="SMART" id="SM00387">
    <property type="entry name" value="HATPase_c"/>
    <property type="match status" value="1"/>
</dbReference>
<comment type="subunit">
    <text evidence="10">Homodimer.</text>
</comment>
<dbReference type="OrthoDB" id="5297101at2"/>
<dbReference type="PRINTS" id="PR00775">
    <property type="entry name" value="HEATSHOCK90"/>
</dbReference>
<dbReference type="Gene3D" id="1.20.120.790">
    <property type="entry name" value="Heat shock protein 90, C-terminal domain"/>
    <property type="match status" value="1"/>
</dbReference>
<gene>
    <name evidence="13" type="primary">hptG</name>
    <name evidence="10" type="synonym">htpG</name>
    <name evidence="13" type="ORF">HPTL_1505</name>
</gene>
<dbReference type="InterPro" id="IPR003594">
    <property type="entry name" value="HATPase_dom"/>
</dbReference>
<evidence type="ECO:0000256" key="7">
    <source>
        <dbReference type="ARBA" id="ARBA00023186"/>
    </source>
</evidence>
<dbReference type="RefSeq" id="WP_119335476.1">
    <property type="nucleotide sequence ID" value="NZ_AP018558.1"/>
</dbReference>
<keyword evidence="6 10" id="KW-0346">Stress response</keyword>
<feature type="binding site" evidence="11">
    <location>
        <position position="45"/>
    </location>
    <ligand>
        <name>ATP</name>
        <dbReference type="ChEBI" id="CHEBI:30616"/>
    </ligand>
</feature>
<dbReference type="CDD" id="cd16927">
    <property type="entry name" value="HATPase_Hsp90-like"/>
    <property type="match status" value="1"/>
</dbReference>
<accession>A0A2Z6DZ31</accession>
<dbReference type="GO" id="GO:0051082">
    <property type="term" value="F:unfolded protein binding"/>
    <property type="evidence" value="ECO:0007669"/>
    <property type="project" value="UniProtKB-UniRule"/>
</dbReference>
<proteinExistence type="inferred from homology"/>
<comment type="similarity">
    <text evidence="2 10">Belongs to the heat shock protein 90 family.</text>
</comment>
<feature type="binding site" evidence="11">
    <location>
        <position position="49"/>
    </location>
    <ligand>
        <name>ATP</name>
        <dbReference type="ChEBI" id="CHEBI:30616"/>
    </ligand>
</feature>
<comment type="subcellular location">
    <subcellularLocation>
        <location evidence="1 10">Cytoplasm</location>
    </subcellularLocation>
</comment>
<feature type="binding site" evidence="11">
    <location>
        <position position="189"/>
    </location>
    <ligand>
        <name>ATP</name>
        <dbReference type="ChEBI" id="CHEBI:30616"/>
    </ligand>
</feature>
<dbReference type="SUPFAM" id="SSF110942">
    <property type="entry name" value="HSP90 C-terminal domain"/>
    <property type="match status" value="1"/>
</dbReference>
<feature type="binding site" evidence="11">
    <location>
        <position position="96"/>
    </location>
    <ligand>
        <name>ATP</name>
        <dbReference type="ChEBI" id="CHEBI:30616"/>
    </ligand>
</feature>
<evidence type="ECO:0000256" key="3">
    <source>
        <dbReference type="ARBA" id="ARBA00022490"/>
    </source>
</evidence>
<dbReference type="Gene3D" id="3.30.230.80">
    <property type="match status" value="1"/>
</dbReference>
<evidence type="ECO:0000256" key="4">
    <source>
        <dbReference type="ARBA" id="ARBA00022741"/>
    </source>
</evidence>
<dbReference type="FunFam" id="3.30.230.80:FF:000002">
    <property type="entry name" value="Molecular chaperone HtpG"/>
    <property type="match status" value="1"/>
</dbReference>
<comment type="function">
    <text evidence="8 10">Molecular chaperone. Has ATPase activity.</text>
</comment>
<dbReference type="PIRSF" id="PIRSF002583">
    <property type="entry name" value="Hsp90"/>
    <property type="match status" value="1"/>
</dbReference>
<keyword evidence="14" id="KW-1185">Reference proteome</keyword>
<dbReference type="InterPro" id="IPR037196">
    <property type="entry name" value="HSP90_C"/>
</dbReference>
<dbReference type="GO" id="GO:0140662">
    <property type="term" value="F:ATP-dependent protein folding chaperone"/>
    <property type="evidence" value="ECO:0007669"/>
    <property type="project" value="InterPro"/>
</dbReference>
<dbReference type="Pfam" id="PF00183">
    <property type="entry name" value="HSP90"/>
    <property type="match status" value="1"/>
</dbReference>
<dbReference type="Proteomes" id="UP000262004">
    <property type="component" value="Chromosome"/>
</dbReference>
<dbReference type="InterPro" id="IPR020575">
    <property type="entry name" value="Hsp90_N"/>
</dbReference>